<dbReference type="Pfam" id="PF13414">
    <property type="entry name" value="TPR_11"/>
    <property type="match status" value="1"/>
</dbReference>
<evidence type="ECO:0000256" key="7">
    <source>
        <dbReference type="ARBA" id="ARBA00023211"/>
    </source>
</evidence>
<dbReference type="EMBL" id="JAAOIC020000048">
    <property type="protein sequence ID" value="KAG8036854.1"/>
    <property type="molecule type" value="Genomic_DNA"/>
</dbReference>
<feature type="domain" description="Serine/threonine specific protein phosphatases" evidence="9">
    <location>
        <begin position="195"/>
        <end position="414"/>
    </location>
</feature>
<evidence type="ECO:0000256" key="5">
    <source>
        <dbReference type="ARBA" id="ARBA00022737"/>
    </source>
</evidence>
<dbReference type="PANTHER" id="PTHR45668:SF5">
    <property type="entry name" value="SERINE_THREONINE-PROTEIN PHOSPHATASE 5"/>
    <property type="match status" value="1"/>
</dbReference>
<evidence type="ECO:0000256" key="1">
    <source>
        <dbReference type="ARBA" id="ARBA00001936"/>
    </source>
</evidence>
<sequence>MSDNSVKEKVVSPEQAAEAEKFKESANVYFKIQSYDEAIENYTKAIELNPYMASYYGNRSFAYLKTECFGYALNDASKAIELDKNYVKGYWRRAAAYMSLSKFKLALKDFETVTKARPHDQDAKLKYTECFKIVKKLAFEKAISIDDNKKNIADSINLDSMAIDDDYNGPKLENGKVTLDFMKDLLKWYKEECKLHRKYAYQILLDVKNWFMAQPSLIDVAIPDENKFTICGDIHGNHESAIMNHMYGFDGEVKAKYTNQMAALFTEVYNWLPLAHCLNKRVLVMHGGLFSRDDVTLQEIRETDRNRQPPDEGVMCELLWSDPQPQMGRAPSKRGVGVQFGPDVTHEFCKLNGLDYIVRSHEVKNDGYEVSHDGKCITVFSAPNYCDTMGNRGAFITLNGKDMKPQFTSYEAVPHPNVRPMQYATSLMKFMI</sequence>
<dbReference type="Pfam" id="PF00149">
    <property type="entry name" value="Metallophos"/>
    <property type="match status" value="1"/>
</dbReference>
<accession>A0A8J5R3N5</accession>
<dbReference type="PANTHER" id="PTHR45668">
    <property type="entry name" value="SERINE/THREONINE-PROTEIN PHOSPHATASE 5-RELATED"/>
    <property type="match status" value="1"/>
</dbReference>
<protein>
    <recommendedName>
        <fullName evidence="3">protein-serine/threonine phosphatase</fullName>
        <ecNumber evidence="3">3.1.3.16</ecNumber>
    </recommendedName>
</protein>
<feature type="repeat" description="TPR" evidence="8">
    <location>
        <begin position="87"/>
        <end position="120"/>
    </location>
</feature>
<dbReference type="OrthoDB" id="445564at2759"/>
<evidence type="ECO:0000256" key="3">
    <source>
        <dbReference type="ARBA" id="ARBA00013081"/>
    </source>
</evidence>
<dbReference type="InterPro" id="IPR051134">
    <property type="entry name" value="PPP_phosphatase"/>
</dbReference>
<feature type="repeat" description="TPR" evidence="8">
    <location>
        <begin position="19"/>
        <end position="52"/>
    </location>
</feature>
<dbReference type="PIRSF" id="PIRSF033096">
    <property type="entry name" value="PPPtase_5"/>
    <property type="match status" value="1"/>
</dbReference>
<evidence type="ECO:0000313" key="11">
    <source>
        <dbReference type="Proteomes" id="UP000729913"/>
    </source>
</evidence>
<dbReference type="InterPro" id="IPR004843">
    <property type="entry name" value="Calcineurin-like_PHP"/>
</dbReference>
<keyword evidence="5" id="KW-0677">Repeat</keyword>
<dbReference type="Proteomes" id="UP000729913">
    <property type="component" value="Unassembled WGS sequence"/>
</dbReference>
<reference evidence="10" key="1">
    <citation type="submission" date="2020-03" db="EMBL/GenBank/DDBJ databases">
        <authorList>
            <person name="Chebbi M.A."/>
            <person name="Drezen J.M."/>
        </authorList>
    </citation>
    <scope>NUCLEOTIDE SEQUENCE</scope>
    <source>
        <tissue evidence="10">Whole body</tissue>
    </source>
</reference>
<evidence type="ECO:0000259" key="9">
    <source>
        <dbReference type="SMART" id="SM00156"/>
    </source>
</evidence>
<keyword evidence="6" id="KW-0378">Hydrolase</keyword>
<reference evidence="10" key="2">
    <citation type="submission" date="2021-04" db="EMBL/GenBank/DDBJ databases">
        <title>Genome-wide patterns of bracovirus chromosomal integration into multiple host tissues during parasitism.</title>
        <authorList>
            <person name="Chebbi M.A.C."/>
        </authorList>
    </citation>
    <scope>NUCLEOTIDE SEQUENCE</scope>
    <source>
        <tissue evidence="10">Whole body</tissue>
    </source>
</reference>
<keyword evidence="7" id="KW-0464">Manganese</keyword>
<proteinExistence type="inferred from homology"/>
<evidence type="ECO:0000256" key="4">
    <source>
        <dbReference type="ARBA" id="ARBA00022723"/>
    </source>
</evidence>
<organism evidence="10 11">
    <name type="scientific">Cotesia typhae</name>
    <dbReference type="NCBI Taxonomy" id="2053667"/>
    <lineage>
        <taxon>Eukaryota</taxon>
        <taxon>Metazoa</taxon>
        <taxon>Ecdysozoa</taxon>
        <taxon>Arthropoda</taxon>
        <taxon>Hexapoda</taxon>
        <taxon>Insecta</taxon>
        <taxon>Pterygota</taxon>
        <taxon>Neoptera</taxon>
        <taxon>Endopterygota</taxon>
        <taxon>Hymenoptera</taxon>
        <taxon>Apocrita</taxon>
        <taxon>Ichneumonoidea</taxon>
        <taxon>Braconidae</taxon>
        <taxon>Microgastrinae</taxon>
        <taxon>Cotesia</taxon>
    </lineage>
</organism>
<dbReference type="GO" id="GO:0004722">
    <property type="term" value="F:protein serine/threonine phosphatase activity"/>
    <property type="evidence" value="ECO:0007669"/>
    <property type="project" value="UniProtKB-EC"/>
</dbReference>
<dbReference type="AlphaFoldDB" id="A0A8J5R3N5"/>
<dbReference type="Pfam" id="PF08321">
    <property type="entry name" value="PPP5"/>
    <property type="match status" value="1"/>
</dbReference>
<comment type="caution">
    <text evidence="10">The sequence shown here is derived from an EMBL/GenBank/DDBJ whole genome shotgun (WGS) entry which is preliminary data.</text>
</comment>
<dbReference type="GO" id="GO:0046872">
    <property type="term" value="F:metal ion binding"/>
    <property type="evidence" value="ECO:0007669"/>
    <property type="project" value="UniProtKB-KW"/>
</dbReference>
<dbReference type="InterPro" id="IPR013235">
    <property type="entry name" value="PPP_dom"/>
</dbReference>
<comment type="cofactor">
    <cofactor evidence="1">
        <name>Mn(2+)</name>
        <dbReference type="ChEBI" id="CHEBI:29035"/>
    </cofactor>
</comment>
<evidence type="ECO:0000256" key="6">
    <source>
        <dbReference type="ARBA" id="ARBA00022801"/>
    </source>
</evidence>
<dbReference type="PROSITE" id="PS50005">
    <property type="entry name" value="TPR"/>
    <property type="match status" value="2"/>
</dbReference>
<dbReference type="InterPro" id="IPR006186">
    <property type="entry name" value="Ser/Thr-sp_prot-phosphatase"/>
</dbReference>
<dbReference type="EC" id="3.1.3.16" evidence="3"/>
<keyword evidence="4" id="KW-0479">Metal-binding</keyword>
<keyword evidence="8" id="KW-0802">TPR repeat</keyword>
<dbReference type="PROSITE" id="PS50293">
    <property type="entry name" value="TPR_REGION"/>
    <property type="match status" value="1"/>
</dbReference>
<dbReference type="InterPro" id="IPR019734">
    <property type="entry name" value="TPR_rpt"/>
</dbReference>
<evidence type="ECO:0000313" key="10">
    <source>
        <dbReference type="EMBL" id="KAG8036854.1"/>
    </source>
</evidence>
<dbReference type="SMART" id="SM00156">
    <property type="entry name" value="PP2Ac"/>
    <property type="match status" value="1"/>
</dbReference>
<name>A0A8J5R3N5_9HYME</name>
<keyword evidence="11" id="KW-1185">Reference proteome</keyword>
<comment type="similarity">
    <text evidence="2">Belongs to the PPP phosphatase family. PP-5 (PP-T) subfamily.</text>
</comment>
<evidence type="ECO:0000256" key="8">
    <source>
        <dbReference type="PROSITE-ProRule" id="PRU00339"/>
    </source>
</evidence>
<dbReference type="SMART" id="SM00028">
    <property type="entry name" value="TPR"/>
    <property type="match status" value="3"/>
</dbReference>
<evidence type="ECO:0000256" key="2">
    <source>
        <dbReference type="ARBA" id="ARBA00008786"/>
    </source>
</evidence>
<dbReference type="FunFam" id="1.25.40.10:FF:000055">
    <property type="entry name" value="Serine/threonine-protein phosphatase"/>
    <property type="match status" value="1"/>
</dbReference>
<gene>
    <name evidence="10" type="ORF">G9C98_004176</name>
</gene>